<dbReference type="EMBL" id="LAZR01026177">
    <property type="protein sequence ID" value="KKL69550.1"/>
    <property type="molecule type" value="Genomic_DNA"/>
</dbReference>
<dbReference type="AlphaFoldDB" id="A0A0F9GJF1"/>
<gene>
    <name evidence="2" type="ORF">LCGC14_2113800</name>
</gene>
<sequence>MHHVIIKIGDSYYVSEEADLSDLMPQMGMIGQPERHEIHWEDLPETATPIFAPEKTETEVDTPAWMDPNKSPVPVPLKQGDGS</sequence>
<proteinExistence type="predicted"/>
<evidence type="ECO:0000313" key="2">
    <source>
        <dbReference type="EMBL" id="KKL69550.1"/>
    </source>
</evidence>
<feature type="region of interest" description="Disordered" evidence="1">
    <location>
        <begin position="57"/>
        <end position="83"/>
    </location>
</feature>
<name>A0A0F9GJF1_9ZZZZ</name>
<comment type="caution">
    <text evidence="2">The sequence shown here is derived from an EMBL/GenBank/DDBJ whole genome shotgun (WGS) entry which is preliminary data.</text>
</comment>
<protein>
    <submittedName>
        <fullName evidence="2">Uncharacterized protein</fullName>
    </submittedName>
</protein>
<organism evidence="2">
    <name type="scientific">marine sediment metagenome</name>
    <dbReference type="NCBI Taxonomy" id="412755"/>
    <lineage>
        <taxon>unclassified sequences</taxon>
        <taxon>metagenomes</taxon>
        <taxon>ecological metagenomes</taxon>
    </lineage>
</organism>
<evidence type="ECO:0000256" key="1">
    <source>
        <dbReference type="SAM" id="MobiDB-lite"/>
    </source>
</evidence>
<reference evidence="2" key="1">
    <citation type="journal article" date="2015" name="Nature">
        <title>Complex archaea that bridge the gap between prokaryotes and eukaryotes.</title>
        <authorList>
            <person name="Spang A."/>
            <person name="Saw J.H."/>
            <person name="Jorgensen S.L."/>
            <person name="Zaremba-Niedzwiedzka K."/>
            <person name="Martijn J."/>
            <person name="Lind A.E."/>
            <person name="van Eijk R."/>
            <person name="Schleper C."/>
            <person name="Guy L."/>
            <person name="Ettema T.J."/>
        </authorList>
    </citation>
    <scope>NUCLEOTIDE SEQUENCE</scope>
</reference>
<accession>A0A0F9GJF1</accession>